<accession>A0A8S5U6J1</accession>
<dbReference type="EMBL" id="BK016019">
    <property type="protein sequence ID" value="DAF89998.1"/>
    <property type="molecule type" value="Genomic_DNA"/>
</dbReference>
<proteinExistence type="predicted"/>
<feature type="region of interest" description="Disordered" evidence="1">
    <location>
        <begin position="29"/>
        <end position="48"/>
    </location>
</feature>
<name>A0A8S5U6J1_9CAUD</name>
<sequence>MSILCISLARSGAIPVGCSGWGLIPSGRAEASPAGGQGARGRDQRAGG</sequence>
<evidence type="ECO:0000256" key="1">
    <source>
        <dbReference type="SAM" id="MobiDB-lite"/>
    </source>
</evidence>
<protein>
    <submittedName>
        <fullName evidence="2">Uncharacterized protein</fullName>
    </submittedName>
</protein>
<evidence type="ECO:0000313" key="2">
    <source>
        <dbReference type="EMBL" id="DAF89998.1"/>
    </source>
</evidence>
<organism evidence="2">
    <name type="scientific">Myoviridae sp. ctBCv9</name>
    <dbReference type="NCBI Taxonomy" id="2825045"/>
    <lineage>
        <taxon>Viruses</taxon>
        <taxon>Duplodnaviria</taxon>
        <taxon>Heunggongvirae</taxon>
        <taxon>Uroviricota</taxon>
        <taxon>Caudoviricetes</taxon>
    </lineage>
</organism>
<reference evidence="2" key="1">
    <citation type="journal article" date="2021" name="Proc. Natl. Acad. Sci. U.S.A.">
        <title>A Catalog of Tens of Thousands of Viruses from Human Metagenomes Reveals Hidden Associations with Chronic Diseases.</title>
        <authorList>
            <person name="Tisza M.J."/>
            <person name="Buck C.B."/>
        </authorList>
    </citation>
    <scope>NUCLEOTIDE SEQUENCE</scope>
    <source>
        <strain evidence="2">CtBCv9</strain>
    </source>
</reference>